<reference evidence="3" key="2">
    <citation type="submission" date="2018-04" db="EMBL/GenBank/DDBJ databases">
        <title>Draft genome sequence of Mycobacterium montefiorense isolated from Japanese black salamander.</title>
        <authorList>
            <person name="Fukano H."/>
            <person name="Yoshida M."/>
            <person name="Shimizu A."/>
            <person name="Iwao H."/>
            <person name="Kurata O."/>
            <person name="Katayama Y."/>
            <person name="Omatsu T."/>
            <person name="Mizutani T."/>
            <person name="Wada S."/>
            <person name="Hoshino Y."/>
        </authorList>
    </citation>
    <scope>NUCLEOTIDE SEQUENCE [LARGE SCALE GENOMIC DNA]</scope>
    <source>
        <strain evidence="3">BS</strain>
    </source>
</reference>
<evidence type="ECO:0000313" key="3">
    <source>
        <dbReference type="Proteomes" id="UP000245060"/>
    </source>
</evidence>
<reference evidence="2" key="3">
    <citation type="journal article" date="2022" name="Microbiol. Resour. Announc.">
        <title>Draft Genome Sequences of Eight Mycobacterium montefiorense Strains Isolated from Salamanders in Captivity.</title>
        <authorList>
            <person name="Komine T."/>
            <person name="Ihara H."/>
            <person name="Fukano H."/>
            <person name="Hoshino Y."/>
            <person name="Kurata O."/>
            <person name="Wada S."/>
        </authorList>
    </citation>
    <scope>NUCLEOTIDE SEQUENCE</scope>
    <source>
        <strain evidence="2">NJB18185</strain>
    </source>
</reference>
<evidence type="ECO:0000313" key="2">
    <source>
        <dbReference type="EMBL" id="GKU71664.1"/>
    </source>
</evidence>
<dbReference type="EMBL" id="BQYH01000006">
    <property type="protein sequence ID" value="GKU71664.1"/>
    <property type="molecule type" value="Genomic_DNA"/>
</dbReference>
<reference evidence="2" key="4">
    <citation type="submission" date="2022-04" db="EMBL/GenBank/DDBJ databases">
        <authorList>
            <person name="Komine T."/>
            <person name="Fukano H."/>
            <person name="Wada S."/>
        </authorList>
    </citation>
    <scope>NUCLEOTIDE SEQUENCE</scope>
    <source>
        <strain evidence="2">NJB18185</strain>
    </source>
</reference>
<name>A0AA37PL82_9MYCO</name>
<gene>
    <name evidence="1" type="ORF">MmonteBS_46020</name>
    <name evidence="2" type="ORF">NJB18185_14400</name>
</gene>
<organism evidence="2 4">
    <name type="scientific">Mycobacterium montefiorense</name>
    <dbReference type="NCBI Taxonomy" id="154654"/>
    <lineage>
        <taxon>Bacteria</taxon>
        <taxon>Bacillati</taxon>
        <taxon>Actinomycetota</taxon>
        <taxon>Actinomycetes</taxon>
        <taxon>Mycobacteriales</taxon>
        <taxon>Mycobacteriaceae</taxon>
        <taxon>Mycobacterium</taxon>
        <taxon>Mycobacterium simiae complex</taxon>
    </lineage>
</organism>
<keyword evidence="3" id="KW-1185">Reference proteome</keyword>
<protein>
    <submittedName>
        <fullName evidence="2">Uncharacterized protein</fullName>
    </submittedName>
</protein>
<dbReference type="Proteomes" id="UP001139505">
    <property type="component" value="Unassembled WGS sequence"/>
</dbReference>
<evidence type="ECO:0000313" key="4">
    <source>
        <dbReference type="Proteomes" id="UP001139505"/>
    </source>
</evidence>
<dbReference type="AlphaFoldDB" id="A0AA37PL82"/>
<reference evidence="1" key="1">
    <citation type="journal article" date="2018" name="Genome Announc.">
        <title>Draft Genome Sequence of Mycobacterium montefiorense Isolated from Japanese Black Salamander (Hynobius nigrescens).</title>
        <authorList>
            <person name="Fukano H."/>
            <person name="Yoshida M."/>
            <person name="Shimizu A."/>
            <person name="Iwao H."/>
            <person name="Katayama Y."/>
            <person name="Omatsu T."/>
            <person name="Mizutani T."/>
            <person name="Kurata O."/>
            <person name="Wada S."/>
            <person name="Hoshino Y."/>
        </authorList>
    </citation>
    <scope>NUCLEOTIDE SEQUENCE</scope>
    <source>
        <strain evidence="1">BS</strain>
    </source>
</reference>
<dbReference type="EMBL" id="BFCH01000028">
    <property type="protein sequence ID" value="GBG40230.1"/>
    <property type="molecule type" value="Genomic_DNA"/>
</dbReference>
<evidence type="ECO:0000313" key="1">
    <source>
        <dbReference type="EMBL" id="GBG40230.1"/>
    </source>
</evidence>
<proteinExistence type="predicted"/>
<comment type="caution">
    <text evidence="2">The sequence shown here is derived from an EMBL/GenBank/DDBJ whole genome shotgun (WGS) entry which is preliminary data.</text>
</comment>
<sequence length="92" mass="9802">MIATPGVAIAKPGIGGAQCQATNMSWNEATGECKPPPTAPAWYVAPPAYAPSFAGQDVPPPPLRPSWSPNAPMWHVGFHQWGAFFNGVWVPY</sequence>
<dbReference type="Proteomes" id="UP000245060">
    <property type="component" value="Unassembled WGS sequence"/>
</dbReference>
<accession>A0AA37PL82</accession>